<feature type="domain" description="C2H2-type" evidence="3">
    <location>
        <begin position="111"/>
        <end position="138"/>
    </location>
</feature>
<evidence type="ECO:0000313" key="5">
    <source>
        <dbReference type="Proteomes" id="UP000734854"/>
    </source>
</evidence>
<organism evidence="4 5">
    <name type="scientific">Zingiber officinale</name>
    <name type="common">Ginger</name>
    <name type="synonym">Amomum zingiber</name>
    <dbReference type="NCBI Taxonomy" id="94328"/>
    <lineage>
        <taxon>Eukaryota</taxon>
        <taxon>Viridiplantae</taxon>
        <taxon>Streptophyta</taxon>
        <taxon>Embryophyta</taxon>
        <taxon>Tracheophyta</taxon>
        <taxon>Spermatophyta</taxon>
        <taxon>Magnoliopsida</taxon>
        <taxon>Liliopsida</taxon>
        <taxon>Zingiberales</taxon>
        <taxon>Zingiberaceae</taxon>
        <taxon>Zingiber</taxon>
    </lineage>
</organism>
<dbReference type="OrthoDB" id="1933825at2759"/>
<dbReference type="PROSITE" id="PS50157">
    <property type="entry name" value="ZINC_FINGER_C2H2_2"/>
    <property type="match status" value="1"/>
</dbReference>
<keyword evidence="1" id="KW-0862">Zinc</keyword>
<name>A0A8J5LBS8_ZINOF</name>
<evidence type="ECO:0000256" key="2">
    <source>
        <dbReference type="SAM" id="MobiDB-lite"/>
    </source>
</evidence>
<dbReference type="PANTHER" id="PTHR47593:SF8">
    <property type="entry name" value="OS12G0581900 PROTEIN"/>
    <property type="match status" value="1"/>
</dbReference>
<dbReference type="InterPro" id="IPR053266">
    <property type="entry name" value="Zinc_finger_protein_7"/>
</dbReference>
<accession>A0A8J5LBS8</accession>
<dbReference type="PANTHER" id="PTHR47593">
    <property type="entry name" value="ZINC FINGER PROTEIN 4-LIKE"/>
    <property type="match status" value="1"/>
</dbReference>
<sequence length="252" mass="27788">MCPVTSQVYPLLFWHHKKLENQNHKANSFSFRSLKTAVVVFVANCRLYMSKSEREASVDGGAFEVRNPVASPRPFRLELSLKAVQSTSESSGSGGGGESPAACGPRSQRVFSCNYCHRKFFSSQALGGHQNAHKRERSLAKRAVRMEAAFPYACASMASLPLYGSGIRSLGIQAHSSAHRGVAKWKKKESDGMAGRGRMEPVRAGLVEDEELDFCCWPGSFRPMADSSSVTSVTQQQQRPEEEEEPDLTLRL</sequence>
<evidence type="ECO:0000313" key="4">
    <source>
        <dbReference type="EMBL" id="KAG6512414.1"/>
    </source>
</evidence>
<feature type="compositionally biased region" description="Acidic residues" evidence="2">
    <location>
        <begin position="241"/>
        <end position="252"/>
    </location>
</feature>
<feature type="compositionally biased region" description="Low complexity" evidence="2">
    <location>
        <begin position="227"/>
        <end position="238"/>
    </location>
</feature>
<proteinExistence type="predicted"/>
<evidence type="ECO:0000256" key="1">
    <source>
        <dbReference type="PROSITE-ProRule" id="PRU00042"/>
    </source>
</evidence>
<dbReference type="PROSITE" id="PS00028">
    <property type="entry name" value="ZINC_FINGER_C2H2_1"/>
    <property type="match status" value="1"/>
</dbReference>
<evidence type="ECO:0000259" key="3">
    <source>
        <dbReference type="PROSITE" id="PS50157"/>
    </source>
</evidence>
<keyword evidence="1" id="KW-0479">Metal-binding</keyword>
<reference evidence="4 5" key="1">
    <citation type="submission" date="2020-08" db="EMBL/GenBank/DDBJ databases">
        <title>Plant Genome Project.</title>
        <authorList>
            <person name="Zhang R.-G."/>
        </authorList>
    </citation>
    <scope>NUCLEOTIDE SEQUENCE [LARGE SCALE GENOMIC DNA]</scope>
    <source>
        <tissue evidence="4">Rhizome</tissue>
    </source>
</reference>
<dbReference type="AlphaFoldDB" id="A0A8J5LBS8"/>
<gene>
    <name evidence="4" type="ORF">ZIOFF_030525</name>
</gene>
<dbReference type="GO" id="GO:0008270">
    <property type="term" value="F:zinc ion binding"/>
    <property type="evidence" value="ECO:0007669"/>
    <property type="project" value="UniProtKB-KW"/>
</dbReference>
<dbReference type="Proteomes" id="UP000734854">
    <property type="component" value="Unassembled WGS sequence"/>
</dbReference>
<dbReference type="InterPro" id="IPR013087">
    <property type="entry name" value="Znf_C2H2_type"/>
</dbReference>
<dbReference type="EMBL" id="JACMSC010000008">
    <property type="protein sequence ID" value="KAG6512414.1"/>
    <property type="molecule type" value="Genomic_DNA"/>
</dbReference>
<keyword evidence="1" id="KW-0863">Zinc-finger</keyword>
<feature type="region of interest" description="Disordered" evidence="2">
    <location>
        <begin position="221"/>
        <end position="252"/>
    </location>
</feature>
<comment type="caution">
    <text evidence="4">The sequence shown here is derived from an EMBL/GenBank/DDBJ whole genome shotgun (WGS) entry which is preliminary data.</text>
</comment>
<keyword evidence="5" id="KW-1185">Reference proteome</keyword>
<protein>
    <recommendedName>
        <fullName evidence="3">C2H2-type domain-containing protein</fullName>
    </recommendedName>
</protein>